<sequence>MTTPSRRSDVASTCSPRTRLDHDERRATILRAAQHLFAHQPYESVSIGQIAEASGTTRTNLHYYFGSKQDLYLEVVEQFAHLPLTIPPATSSRPKEEVRLLLGAWLDLVEANAETFRALIRTRDQREHSEVGGVLVQSQLRWEQRLLEAARMDADSEAAHAAVRAYQAFLASACEHWLGDHSLTKQQVLDLLTATLTAIAESLS</sequence>
<dbReference type="InterPro" id="IPR050109">
    <property type="entry name" value="HTH-type_TetR-like_transc_reg"/>
</dbReference>
<comment type="caution">
    <text evidence="4">The sequence shown here is derived from an EMBL/GenBank/DDBJ whole genome shotgun (WGS) entry which is preliminary data.</text>
</comment>
<evidence type="ECO:0000256" key="2">
    <source>
        <dbReference type="PROSITE-ProRule" id="PRU00335"/>
    </source>
</evidence>
<dbReference type="PROSITE" id="PS50977">
    <property type="entry name" value="HTH_TETR_2"/>
    <property type="match status" value="1"/>
</dbReference>
<dbReference type="InterPro" id="IPR009057">
    <property type="entry name" value="Homeodomain-like_sf"/>
</dbReference>
<name>A0ABQ2KGS7_9NOCA</name>
<dbReference type="EMBL" id="BMNE01000003">
    <property type="protein sequence ID" value="GGN80585.1"/>
    <property type="molecule type" value="Genomic_DNA"/>
</dbReference>
<feature type="domain" description="HTH tetR-type" evidence="3">
    <location>
        <begin position="23"/>
        <end position="83"/>
    </location>
</feature>
<dbReference type="SUPFAM" id="SSF46689">
    <property type="entry name" value="Homeodomain-like"/>
    <property type="match status" value="1"/>
</dbReference>
<keyword evidence="5" id="KW-1185">Reference proteome</keyword>
<evidence type="ECO:0000313" key="5">
    <source>
        <dbReference type="Proteomes" id="UP000658127"/>
    </source>
</evidence>
<evidence type="ECO:0000313" key="4">
    <source>
        <dbReference type="EMBL" id="GGN80585.1"/>
    </source>
</evidence>
<dbReference type="PRINTS" id="PR00455">
    <property type="entry name" value="HTHTETR"/>
</dbReference>
<dbReference type="Gene3D" id="1.10.357.10">
    <property type="entry name" value="Tetracycline Repressor, domain 2"/>
    <property type="match status" value="1"/>
</dbReference>
<organism evidence="4 5">
    <name type="scientific">Nocardia rhizosphaerihabitans</name>
    <dbReference type="NCBI Taxonomy" id="1691570"/>
    <lineage>
        <taxon>Bacteria</taxon>
        <taxon>Bacillati</taxon>
        <taxon>Actinomycetota</taxon>
        <taxon>Actinomycetes</taxon>
        <taxon>Mycobacteriales</taxon>
        <taxon>Nocardiaceae</taxon>
        <taxon>Nocardia</taxon>
    </lineage>
</organism>
<keyword evidence="1 2" id="KW-0238">DNA-binding</keyword>
<evidence type="ECO:0000259" key="3">
    <source>
        <dbReference type="PROSITE" id="PS50977"/>
    </source>
</evidence>
<dbReference type="PANTHER" id="PTHR30055">
    <property type="entry name" value="HTH-TYPE TRANSCRIPTIONAL REGULATOR RUTR"/>
    <property type="match status" value="1"/>
</dbReference>
<evidence type="ECO:0000256" key="1">
    <source>
        <dbReference type="ARBA" id="ARBA00023125"/>
    </source>
</evidence>
<accession>A0ABQ2KGS7</accession>
<reference evidence="5" key="1">
    <citation type="journal article" date="2019" name="Int. J. Syst. Evol. Microbiol.">
        <title>The Global Catalogue of Microorganisms (GCM) 10K type strain sequencing project: providing services to taxonomists for standard genome sequencing and annotation.</title>
        <authorList>
            <consortium name="The Broad Institute Genomics Platform"/>
            <consortium name="The Broad Institute Genome Sequencing Center for Infectious Disease"/>
            <person name="Wu L."/>
            <person name="Ma J."/>
        </authorList>
    </citation>
    <scope>NUCLEOTIDE SEQUENCE [LARGE SCALE GENOMIC DNA]</scope>
    <source>
        <strain evidence="5">CGMCC 4.7329</strain>
    </source>
</reference>
<dbReference type="Proteomes" id="UP000658127">
    <property type="component" value="Unassembled WGS sequence"/>
</dbReference>
<gene>
    <name evidence="4" type="ORF">GCM10011610_30080</name>
</gene>
<protein>
    <recommendedName>
        <fullName evidence="3">HTH tetR-type domain-containing protein</fullName>
    </recommendedName>
</protein>
<dbReference type="InterPro" id="IPR001647">
    <property type="entry name" value="HTH_TetR"/>
</dbReference>
<feature type="DNA-binding region" description="H-T-H motif" evidence="2">
    <location>
        <begin position="46"/>
        <end position="65"/>
    </location>
</feature>
<dbReference type="RefSeq" id="WP_189028389.1">
    <property type="nucleotide sequence ID" value="NZ_BMNE01000003.1"/>
</dbReference>
<proteinExistence type="predicted"/>
<dbReference type="Pfam" id="PF00440">
    <property type="entry name" value="TetR_N"/>
    <property type="match status" value="1"/>
</dbReference>
<dbReference type="PANTHER" id="PTHR30055:SF146">
    <property type="entry name" value="HTH-TYPE TRANSCRIPTIONAL DUAL REGULATOR CECR"/>
    <property type="match status" value="1"/>
</dbReference>